<dbReference type="Proteomes" id="UP001144323">
    <property type="component" value="Unassembled WGS sequence"/>
</dbReference>
<sequence length="113" mass="11489">MAAAIQLLLLLMLAGLSHACDAPPWDAAPCAGAAAVATTPDSAAPARPTHAAHEVGDCCVALCASIDLPADPTHSPDIRLRPGRVDAFSRPLRSVVAVAREWAPGCPRAPPAV</sequence>
<gene>
    <name evidence="2" type="ORF">LMG27198_00070</name>
</gene>
<evidence type="ECO:0000313" key="3">
    <source>
        <dbReference type="Proteomes" id="UP001144323"/>
    </source>
</evidence>
<feature type="signal peptide" evidence="1">
    <location>
        <begin position="1"/>
        <end position="19"/>
    </location>
</feature>
<dbReference type="EMBL" id="BSEC01000001">
    <property type="protein sequence ID" value="GLI91015.1"/>
    <property type="molecule type" value="Genomic_DNA"/>
</dbReference>
<name>A0A9W6GQF3_9HYPH</name>
<keyword evidence="1" id="KW-0732">Signal</keyword>
<organism evidence="2 3">
    <name type="scientific">Methylocystis echinoides</name>
    <dbReference type="NCBI Taxonomy" id="29468"/>
    <lineage>
        <taxon>Bacteria</taxon>
        <taxon>Pseudomonadati</taxon>
        <taxon>Pseudomonadota</taxon>
        <taxon>Alphaproteobacteria</taxon>
        <taxon>Hyphomicrobiales</taxon>
        <taxon>Methylocystaceae</taxon>
        <taxon>Methylocystis</taxon>
    </lineage>
</organism>
<keyword evidence="3" id="KW-1185">Reference proteome</keyword>
<comment type="caution">
    <text evidence="2">The sequence shown here is derived from an EMBL/GenBank/DDBJ whole genome shotgun (WGS) entry which is preliminary data.</text>
</comment>
<accession>A0A9W6GQF3</accession>
<feature type="chain" id="PRO_5040721382" description="Secreted protein" evidence="1">
    <location>
        <begin position="20"/>
        <end position="113"/>
    </location>
</feature>
<evidence type="ECO:0008006" key="4">
    <source>
        <dbReference type="Google" id="ProtNLM"/>
    </source>
</evidence>
<evidence type="ECO:0000256" key="1">
    <source>
        <dbReference type="SAM" id="SignalP"/>
    </source>
</evidence>
<dbReference type="AlphaFoldDB" id="A0A9W6GQF3"/>
<dbReference type="RefSeq" id="WP_281799579.1">
    <property type="nucleotide sequence ID" value="NZ_BSEC01000001.1"/>
</dbReference>
<protein>
    <recommendedName>
        <fullName evidence="4">Secreted protein</fullName>
    </recommendedName>
</protein>
<reference evidence="2" key="1">
    <citation type="journal article" date="2023" name="Int. J. Syst. Evol. Microbiol.">
        <title>Methylocystis iwaonis sp. nov., a type II methane-oxidizing bacterium from surface soil of a rice paddy field in Japan, and emended description of the genus Methylocystis (ex Whittenbury et al. 1970) Bowman et al. 1993.</title>
        <authorList>
            <person name="Kaise H."/>
            <person name="Sawadogo J.B."/>
            <person name="Alam M.S."/>
            <person name="Ueno C."/>
            <person name="Dianou D."/>
            <person name="Shinjo R."/>
            <person name="Asakawa S."/>
        </authorList>
    </citation>
    <scope>NUCLEOTIDE SEQUENCE</scope>
    <source>
        <strain evidence="2">LMG27198</strain>
    </source>
</reference>
<evidence type="ECO:0000313" key="2">
    <source>
        <dbReference type="EMBL" id="GLI91015.1"/>
    </source>
</evidence>
<proteinExistence type="predicted"/>